<organism evidence="1">
    <name type="scientific">Anguilla anguilla</name>
    <name type="common">European freshwater eel</name>
    <name type="synonym">Muraena anguilla</name>
    <dbReference type="NCBI Taxonomy" id="7936"/>
    <lineage>
        <taxon>Eukaryota</taxon>
        <taxon>Metazoa</taxon>
        <taxon>Chordata</taxon>
        <taxon>Craniata</taxon>
        <taxon>Vertebrata</taxon>
        <taxon>Euteleostomi</taxon>
        <taxon>Actinopterygii</taxon>
        <taxon>Neopterygii</taxon>
        <taxon>Teleostei</taxon>
        <taxon>Anguilliformes</taxon>
        <taxon>Anguillidae</taxon>
        <taxon>Anguilla</taxon>
    </lineage>
</organism>
<accession>A0A0E9PZT0</accession>
<sequence>MVNARLNACKNHPAIVADGFFCDATEIDCEAFY</sequence>
<proteinExistence type="predicted"/>
<evidence type="ECO:0000313" key="1">
    <source>
        <dbReference type="EMBL" id="JAH10156.1"/>
    </source>
</evidence>
<reference evidence="1" key="2">
    <citation type="journal article" date="2015" name="Fish Shellfish Immunol.">
        <title>Early steps in the European eel (Anguilla anguilla)-Vibrio vulnificus interaction in the gills: Role of the RtxA13 toxin.</title>
        <authorList>
            <person name="Callol A."/>
            <person name="Pajuelo D."/>
            <person name="Ebbesson L."/>
            <person name="Teles M."/>
            <person name="MacKenzie S."/>
            <person name="Amaro C."/>
        </authorList>
    </citation>
    <scope>NUCLEOTIDE SEQUENCE</scope>
</reference>
<protein>
    <submittedName>
        <fullName evidence="1">Uncharacterized protein</fullName>
    </submittedName>
</protein>
<reference evidence="1" key="1">
    <citation type="submission" date="2014-11" db="EMBL/GenBank/DDBJ databases">
        <authorList>
            <person name="Amaro Gonzalez C."/>
        </authorList>
    </citation>
    <scope>NUCLEOTIDE SEQUENCE</scope>
</reference>
<name>A0A0E9PZT0_ANGAN</name>
<dbReference type="EMBL" id="GBXM01098421">
    <property type="protein sequence ID" value="JAH10156.1"/>
    <property type="molecule type" value="Transcribed_RNA"/>
</dbReference>
<dbReference type="AlphaFoldDB" id="A0A0E9PZT0"/>